<reference evidence="1 2" key="1">
    <citation type="submission" date="2021-06" db="EMBL/GenBank/DDBJ databases">
        <authorList>
            <person name="Palmer J.M."/>
        </authorList>
    </citation>
    <scope>NUCLEOTIDE SEQUENCE [LARGE SCALE GENOMIC DNA]</scope>
    <source>
        <strain evidence="1 2">AS_MEX2019</strain>
        <tissue evidence="1">Muscle</tissue>
    </source>
</reference>
<proteinExistence type="predicted"/>
<gene>
    <name evidence="1" type="ORF">AMECASPLE_009909</name>
</gene>
<accession>A0ABV0XDE5</accession>
<protein>
    <submittedName>
        <fullName evidence="1">Uncharacterized protein</fullName>
    </submittedName>
</protein>
<organism evidence="1 2">
    <name type="scientific">Ameca splendens</name>
    <dbReference type="NCBI Taxonomy" id="208324"/>
    <lineage>
        <taxon>Eukaryota</taxon>
        <taxon>Metazoa</taxon>
        <taxon>Chordata</taxon>
        <taxon>Craniata</taxon>
        <taxon>Vertebrata</taxon>
        <taxon>Euteleostomi</taxon>
        <taxon>Actinopterygii</taxon>
        <taxon>Neopterygii</taxon>
        <taxon>Teleostei</taxon>
        <taxon>Neoteleostei</taxon>
        <taxon>Acanthomorphata</taxon>
        <taxon>Ovalentaria</taxon>
        <taxon>Atherinomorphae</taxon>
        <taxon>Cyprinodontiformes</taxon>
        <taxon>Goodeidae</taxon>
        <taxon>Ameca</taxon>
    </lineage>
</organism>
<evidence type="ECO:0000313" key="1">
    <source>
        <dbReference type="EMBL" id="MEQ2279474.1"/>
    </source>
</evidence>
<dbReference type="Proteomes" id="UP001469553">
    <property type="component" value="Unassembled WGS sequence"/>
</dbReference>
<name>A0ABV0XDE5_9TELE</name>
<evidence type="ECO:0000313" key="2">
    <source>
        <dbReference type="Proteomes" id="UP001469553"/>
    </source>
</evidence>
<sequence>MPLDFTVNRASPLVTKGQSPSFPLFQACRVRAARQFSEYNPVILAPFSLPPFLLMEHTNRAWKMASLLGQKAKPDLVVFSNIGSPSTPLWSHRNECILGSCKVNGPQQTKEIKFGNLAVTGVLSLSSDHTEGSGSCLTRCSVCLPDGTQIKRNFFTVISNTNNNPIPLESEVIA</sequence>
<comment type="caution">
    <text evidence="1">The sequence shown here is derived from an EMBL/GenBank/DDBJ whole genome shotgun (WGS) entry which is preliminary data.</text>
</comment>
<dbReference type="EMBL" id="JAHRIP010000564">
    <property type="protein sequence ID" value="MEQ2279474.1"/>
    <property type="molecule type" value="Genomic_DNA"/>
</dbReference>
<keyword evidence="2" id="KW-1185">Reference proteome</keyword>